<dbReference type="GO" id="GO:0005829">
    <property type="term" value="C:cytosol"/>
    <property type="evidence" value="ECO:0007669"/>
    <property type="project" value="TreeGrafter"/>
</dbReference>
<keyword evidence="3" id="KW-0804">Transcription</keyword>
<dbReference type="InterPro" id="IPR036390">
    <property type="entry name" value="WH_DNA-bd_sf"/>
</dbReference>
<dbReference type="InterPro" id="IPR036388">
    <property type="entry name" value="WH-like_DNA-bd_sf"/>
</dbReference>
<dbReference type="GO" id="GO:0043200">
    <property type="term" value="P:response to amino acid"/>
    <property type="evidence" value="ECO:0007669"/>
    <property type="project" value="TreeGrafter"/>
</dbReference>
<name>A0A3P3UCX6_9BACL</name>
<dbReference type="InterPro" id="IPR019888">
    <property type="entry name" value="Tscrpt_reg_AsnC-like"/>
</dbReference>
<sequence length="144" mass="15839">MSTATPEVDETDLQILRILLEDASLSFKDIGRLVHLTGQAVGARVRRLQDLGVIEGYTLRWNPERIGLAVHAFITVFMASGSTHSKFQRFVAENGSIAEAHRVGGEGCYLLRVQVGTQAALNELLNSLLAFGNYKLSLSIERLK</sequence>
<keyword evidence="1" id="KW-0805">Transcription regulation</keyword>
<dbReference type="InterPro" id="IPR019887">
    <property type="entry name" value="Tscrpt_reg_AsnC/Lrp_C"/>
</dbReference>
<dbReference type="Pfam" id="PF13404">
    <property type="entry name" value="HTH_AsnC-type"/>
    <property type="match status" value="1"/>
</dbReference>
<dbReference type="EMBL" id="RRCN01000001">
    <property type="protein sequence ID" value="RRJ67488.1"/>
    <property type="molecule type" value="Genomic_DNA"/>
</dbReference>
<protein>
    <submittedName>
        <fullName evidence="5">Lrp/AsnC family transcriptional regulator</fullName>
    </submittedName>
</protein>
<dbReference type="SMART" id="SM00344">
    <property type="entry name" value="HTH_ASNC"/>
    <property type="match status" value="1"/>
</dbReference>
<evidence type="ECO:0000259" key="4">
    <source>
        <dbReference type="PROSITE" id="PS50956"/>
    </source>
</evidence>
<dbReference type="PANTHER" id="PTHR30154">
    <property type="entry name" value="LEUCINE-RESPONSIVE REGULATORY PROTEIN"/>
    <property type="match status" value="1"/>
</dbReference>
<reference evidence="5 6" key="1">
    <citation type="submission" date="2018-11" db="EMBL/GenBank/DDBJ databases">
        <title>Genome sequencing of Paenibacillus sp. KCOM 3021 (= ChDC PVNT-B20).</title>
        <authorList>
            <person name="Kook J.-K."/>
            <person name="Park S.-N."/>
            <person name="Lim Y.K."/>
        </authorList>
    </citation>
    <scope>NUCLEOTIDE SEQUENCE [LARGE SCALE GENOMIC DNA]</scope>
    <source>
        <strain evidence="5 6">KCOM 3021</strain>
    </source>
</reference>
<dbReference type="Proteomes" id="UP000267017">
    <property type="component" value="Unassembled WGS sequence"/>
</dbReference>
<accession>A0A3P3UCX6</accession>
<evidence type="ECO:0000256" key="3">
    <source>
        <dbReference type="ARBA" id="ARBA00023163"/>
    </source>
</evidence>
<dbReference type="OrthoDB" id="34294at2"/>
<organism evidence="5 6">
    <name type="scientific">Paenibacillus oralis</name>
    <dbReference type="NCBI Taxonomy" id="2490856"/>
    <lineage>
        <taxon>Bacteria</taxon>
        <taxon>Bacillati</taxon>
        <taxon>Bacillota</taxon>
        <taxon>Bacilli</taxon>
        <taxon>Bacillales</taxon>
        <taxon>Paenibacillaceae</taxon>
        <taxon>Paenibacillus</taxon>
    </lineage>
</organism>
<keyword evidence="6" id="KW-1185">Reference proteome</keyword>
<dbReference type="Gene3D" id="1.10.10.10">
    <property type="entry name" value="Winged helix-like DNA-binding domain superfamily/Winged helix DNA-binding domain"/>
    <property type="match status" value="1"/>
</dbReference>
<dbReference type="Pfam" id="PF01037">
    <property type="entry name" value="AsnC_trans_reg"/>
    <property type="match status" value="1"/>
</dbReference>
<gene>
    <name evidence="5" type="ORF">EHV15_09685</name>
</gene>
<evidence type="ECO:0000313" key="5">
    <source>
        <dbReference type="EMBL" id="RRJ67488.1"/>
    </source>
</evidence>
<evidence type="ECO:0000256" key="1">
    <source>
        <dbReference type="ARBA" id="ARBA00023015"/>
    </source>
</evidence>
<dbReference type="PRINTS" id="PR00033">
    <property type="entry name" value="HTHASNC"/>
</dbReference>
<proteinExistence type="predicted"/>
<keyword evidence="2" id="KW-0238">DNA-binding</keyword>
<dbReference type="GO" id="GO:0043565">
    <property type="term" value="F:sequence-specific DNA binding"/>
    <property type="evidence" value="ECO:0007669"/>
    <property type="project" value="InterPro"/>
</dbReference>
<comment type="caution">
    <text evidence="5">The sequence shown here is derived from an EMBL/GenBank/DDBJ whole genome shotgun (WGS) entry which is preliminary data.</text>
</comment>
<dbReference type="InterPro" id="IPR011008">
    <property type="entry name" value="Dimeric_a/b-barrel"/>
</dbReference>
<evidence type="ECO:0000313" key="6">
    <source>
        <dbReference type="Proteomes" id="UP000267017"/>
    </source>
</evidence>
<dbReference type="AlphaFoldDB" id="A0A3P3UCX6"/>
<dbReference type="PANTHER" id="PTHR30154:SF55">
    <property type="entry name" value="HTH-TYPE TRANSCRIPTIONAL REGULATOR LRPB"/>
    <property type="match status" value="1"/>
</dbReference>
<dbReference type="SUPFAM" id="SSF54909">
    <property type="entry name" value="Dimeric alpha+beta barrel"/>
    <property type="match status" value="1"/>
</dbReference>
<dbReference type="InterPro" id="IPR000485">
    <property type="entry name" value="AsnC-type_HTH_dom"/>
</dbReference>
<dbReference type="SUPFAM" id="SSF46785">
    <property type="entry name" value="Winged helix' DNA-binding domain"/>
    <property type="match status" value="1"/>
</dbReference>
<evidence type="ECO:0000256" key="2">
    <source>
        <dbReference type="ARBA" id="ARBA00023125"/>
    </source>
</evidence>
<dbReference type="Gene3D" id="3.30.70.920">
    <property type="match status" value="1"/>
</dbReference>
<feature type="domain" description="HTH asnC-type" evidence="4">
    <location>
        <begin position="8"/>
        <end position="69"/>
    </location>
</feature>
<dbReference type="PROSITE" id="PS50956">
    <property type="entry name" value="HTH_ASNC_2"/>
    <property type="match status" value="1"/>
</dbReference>